<dbReference type="STRING" id="457427.SSOG_03119"/>
<evidence type="ECO:0000256" key="2">
    <source>
        <dbReference type="ARBA" id="ARBA00007935"/>
    </source>
</evidence>
<dbReference type="Proteomes" id="UP000003963">
    <property type="component" value="Unassembled WGS sequence"/>
</dbReference>
<keyword evidence="4" id="KW-1003">Cell membrane</keyword>
<evidence type="ECO:0000256" key="5">
    <source>
        <dbReference type="ARBA" id="ARBA00022692"/>
    </source>
</evidence>
<evidence type="ECO:0000256" key="7">
    <source>
        <dbReference type="ARBA" id="ARBA00023136"/>
    </source>
</evidence>
<protein>
    <submittedName>
        <fullName evidence="9">Putative ferrichrome transport system permease protein</fullName>
    </submittedName>
</protein>
<evidence type="ECO:0000256" key="1">
    <source>
        <dbReference type="ARBA" id="ARBA00004651"/>
    </source>
</evidence>
<sequence>MWFAFLGTAIASVLVYALGGSRGATPVRLALAGTAVYAALYGYINSVQLLDSAALDKMR</sequence>
<reference evidence="9 10" key="1">
    <citation type="submission" date="2009-02" db="EMBL/GenBank/DDBJ databases">
        <title>Annotation of Streptomyces hygroscopicus strain ATCC 53653.</title>
        <authorList>
            <consortium name="The Broad Institute Genome Sequencing Platform"/>
            <consortium name="Broad Institute Microbial Sequencing Center"/>
            <person name="Fischbach M."/>
            <person name="Godfrey P."/>
            <person name="Ward D."/>
            <person name="Young S."/>
            <person name="Zeng Q."/>
            <person name="Koehrsen M."/>
            <person name="Alvarado L."/>
            <person name="Berlin A.M."/>
            <person name="Bochicchio J."/>
            <person name="Borenstein D."/>
            <person name="Chapman S.B."/>
            <person name="Chen Z."/>
            <person name="Engels R."/>
            <person name="Freedman E."/>
            <person name="Gellesch M."/>
            <person name="Goldberg J."/>
            <person name="Griggs A."/>
            <person name="Gujja S."/>
            <person name="Heilman E.R."/>
            <person name="Heiman D.I."/>
            <person name="Hepburn T.A."/>
            <person name="Howarth C."/>
            <person name="Jen D."/>
            <person name="Larson L."/>
            <person name="Lewis B."/>
            <person name="Mehta T."/>
            <person name="Park D."/>
            <person name="Pearson M."/>
            <person name="Richards J."/>
            <person name="Roberts A."/>
            <person name="Saif S."/>
            <person name="Shea T.D."/>
            <person name="Shenoy N."/>
            <person name="Sisk P."/>
            <person name="Stolte C."/>
            <person name="Sykes S.N."/>
            <person name="Thomson T."/>
            <person name="Walk T."/>
            <person name="White J."/>
            <person name="Yandava C."/>
            <person name="Straight P."/>
            <person name="Clardy J."/>
            <person name="Hung D."/>
            <person name="Kolter R."/>
            <person name="Mekalanos J."/>
            <person name="Walker S."/>
            <person name="Walsh C.T."/>
            <person name="Wieland-Brown L.C."/>
            <person name="Haas B."/>
            <person name="Nusbaum C."/>
            <person name="Birren B."/>
        </authorList>
    </citation>
    <scope>NUCLEOTIDE SEQUENCE [LARGE SCALE GENOMIC DNA]</scope>
    <source>
        <strain evidence="9 10">ATCC 53653</strain>
    </source>
</reference>
<evidence type="ECO:0000313" key="10">
    <source>
        <dbReference type="Proteomes" id="UP000003963"/>
    </source>
</evidence>
<keyword evidence="10" id="KW-1185">Reference proteome</keyword>
<feature type="transmembrane region" description="Helical" evidence="8">
    <location>
        <begin position="29"/>
        <end position="50"/>
    </location>
</feature>
<keyword evidence="7 8" id="KW-0472">Membrane</keyword>
<organism evidence="9 10">
    <name type="scientific">Streptomyces himastatinicus ATCC 53653</name>
    <dbReference type="NCBI Taxonomy" id="457427"/>
    <lineage>
        <taxon>Bacteria</taxon>
        <taxon>Bacillati</taxon>
        <taxon>Actinomycetota</taxon>
        <taxon>Actinomycetes</taxon>
        <taxon>Kitasatosporales</taxon>
        <taxon>Streptomycetaceae</taxon>
        <taxon>Streptomyces</taxon>
        <taxon>Streptomyces violaceusniger group</taxon>
    </lineage>
</organism>
<dbReference type="InterPro" id="IPR000522">
    <property type="entry name" value="ABC_transptr_permease_BtuC"/>
</dbReference>
<keyword evidence="3" id="KW-0813">Transport</keyword>
<dbReference type="AlphaFoldDB" id="D9WI22"/>
<accession>D9WI22</accession>
<keyword evidence="5 8" id="KW-0812">Transmembrane</keyword>
<comment type="subcellular location">
    <subcellularLocation>
        <location evidence="1">Cell membrane</location>
        <topology evidence="1">Multi-pass membrane protein</topology>
    </subcellularLocation>
</comment>
<dbReference type="InterPro" id="IPR037294">
    <property type="entry name" value="ABC_BtuC-like"/>
</dbReference>
<dbReference type="GO" id="GO:0005886">
    <property type="term" value="C:plasma membrane"/>
    <property type="evidence" value="ECO:0007669"/>
    <property type="project" value="UniProtKB-SubCell"/>
</dbReference>
<evidence type="ECO:0000256" key="8">
    <source>
        <dbReference type="SAM" id="Phobius"/>
    </source>
</evidence>
<proteinExistence type="inferred from homology"/>
<dbReference type="GO" id="GO:0022857">
    <property type="term" value="F:transmembrane transporter activity"/>
    <property type="evidence" value="ECO:0007669"/>
    <property type="project" value="InterPro"/>
</dbReference>
<dbReference type="EMBL" id="GG657754">
    <property type="protein sequence ID" value="EFL23405.1"/>
    <property type="molecule type" value="Genomic_DNA"/>
</dbReference>
<evidence type="ECO:0000256" key="6">
    <source>
        <dbReference type="ARBA" id="ARBA00022989"/>
    </source>
</evidence>
<dbReference type="SUPFAM" id="SSF81345">
    <property type="entry name" value="ABC transporter involved in vitamin B12 uptake, BtuC"/>
    <property type="match status" value="1"/>
</dbReference>
<dbReference type="Gene3D" id="1.10.3470.10">
    <property type="entry name" value="ABC transporter involved in vitamin B12 uptake, BtuC"/>
    <property type="match status" value="1"/>
</dbReference>
<evidence type="ECO:0000256" key="3">
    <source>
        <dbReference type="ARBA" id="ARBA00022448"/>
    </source>
</evidence>
<gene>
    <name evidence="9" type="ORF">SSOG_03119</name>
</gene>
<evidence type="ECO:0000313" key="9">
    <source>
        <dbReference type="EMBL" id="EFL23405.1"/>
    </source>
</evidence>
<dbReference type="Pfam" id="PF01032">
    <property type="entry name" value="FecCD"/>
    <property type="match status" value="1"/>
</dbReference>
<comment type="similarity">
    <text evidence="2">Belongs to the binding-protein-dependent transport system permease family. FecCD subfamily.</text>
</comment>
<keyword evidence="6 8" id="KW-1133">Transmembrane helix</keyword>
<evidence type="ECO:0000256" key="4">
    <source>
        <dbReference type="ARBA" id="ARBA00022475"/>
    </source>
</evidence>
<dbReference type="HOGENOM" id="CLU_2958847_0_0_11"/>
<name>D9WI22_9ACTN</name>